<keyword evidence="10" id="KW-1185">Reference proteome</keyword>
<evidence type="ECO:0000313" key="9">
    <source>
        <dbReference type="EMBL" id="QJQ07173.1"/>
    </source>
</evidence>
<dbReference type="OrthoDB" id="9770036at2"/>
<feature type="transmembrane region" description="Helical" evidence="7">
    <location>
        <begin position="381"/>
        <end position="409"/>
    </location>
</feature>
<evidence type="ECO:0000256" key="1">
    <source>
        <dbReference type="ARBA" id="ARBA00004651"/>
    </source>
</evidence>
<dbReference type="InterPro" id="IPR051447">
    <property type="entry name" value="Lipoprotein-release_system"/>
</dbReference>
<evidence type="ECO:0000256" key="3">
    <source>
        <dbReference type="ARBA" id="ARBA00022475"/>
    </source>
</evidence>
<feature type="transmembrane region" description="Helical" evidence="7">
    <location>
        <begin position="335"/>
        <end position="360"/>
    </location>
</feature>
<evidence type="ECO:0000256" key="5">
    <source>
        <dbReference type="ARBA" id="ARBA00022989"/>
    </source>
</evidence>
<evidence type="ECO:0000256" key="2">
    <source>
        <dbReference type="ARBA" id="ARBA00005236"/>
    </source>
</evidence>
<dbReference type="PANTHER" id="PTHR30489">
    <property type="entry name" value="LIPOPROTEIN-RELEASING SYSTEM TRANSMEMBRANE PROTEIN LOLE"/>
    <property type="match status" value="1"/>
</dbReference>
<evidence type="ECO:0000313" key="10">
    <source>
        <dbReference type="Proteomes" id="UP000274350"/>
    </source>
</evidence>
<feature type="transmembrane region" description="Helical" evidence="7">
    <location>
        <begin position="21"/>
        <end position="38"/>
    </location>
</feature>
<name>A0A6M4A7L7_9BURK</name>
<sequence length="472" mass="50463">MKTLSLALRNLLRNRRRSLTTLLAMIIGLVTILVFGGYSRNVIFAMQTGYVQLHGHLQIQRKDYFLYGSGNPAAYGIADYQHLIDQVKQDPVLSTMLLMVTPKLQLGGIAGNFAAGVSKNVIASGVLVDDQNKMRLWDDYGSASYTPQIALAGTSQDAVVIGTGVARMLQLCAPLKIANCSQAAPTTASATAPASDSAATTVNGVLADDIAALSALETNPEPGKSATSIEMLAANLHGAPNVAGLNVIKAENWGLKEFDDSYMVMHLAQAQRLIFGAAAPQVTAIQIQLQHTAQIPIARERLEEILKNSNTSMELLSFEELAPIYGQTIQFFDSVFGFIATLIGVIVLFTVGNTMSMAVVERTTEIGTLRAIGQRRGGIRRLFVCEGMLLGVIGASLGVLAALLIAYLINHAGLSWTPPGYVYAYPLKVRIWGDPGLILGSASGLLVVAAISAWWPAKRAANMMIVDALRHV</sequence>
<proteinExistence type="inferred from homology"/>
<feature type="transmembrane region" description="Helical" evidence="7">
    <location>
        <begin position="436"/>
        <end position="455"/>
    </location>
</feature>
<evidence type="ECO:0000256" key="7">
    <source>
        <dbReference type="SAM" id="Phobius"/>
    </source>
</evidence>
<comment type="similarity">
    <text evidence="2">Belongs to the ABC-4 integral membrane protein family. LolC/E subfamily.</text>
</comment>
<protein>
    <submittedName>
        <fullName evidence="9">ABC transporter permease</fullName>
    </submittedName>
</protein>
<keyword evidence="4 7" id="KW-0812">Transmembrane</keyword>
<dbReference type="Pfam" id="PF02687">
    <property type="entry name" value="FtsX"/>
    <property type="match status" value="1"/>
</dbReference>
<keyword evidence="3" id="KW-1003">Cell membrane</keyword>
<dbReference type="InterPro" id="IPR003838">
    <property type="entry name" value="ABC3_permease_C"/>
</dbReference>
<evidence type="ECO:0000256" key="4">
    <source>
        <dbReference type="ARBA" id="ARBA00022692"/>
    </source>
</evidence>
<dbReference type="EMBL" id="CP051152">
    <property type="protein sequence ID" value="QJQ07173.1"/>
    <property type="molecule type" value="Genomic_DNA"/>
</dbReference>
<gene>
    <name evidence="9" type="ORF">EJG51_016610</name>
</gene>
<dbReference type="GO" id="GO:0044874">
    <property type="term" value="P:lipoprotein localization to outer membrane"/>
    <property type="evidence" value="ECO:0007669"/>
    <property type="project" value="TreeGrafter"/>
</dbReference>
<dbReference type="GO" id="GO:0098797">
    <property type="term" value="C:plasma membrane protein complex"/>
    <property type="evidence" value="ECO:0007669"/>
    <property type="project" value="TreeGrafter"/>
</dbReference>
<accession>A0A6M4A7L7</accession>
<dbReference type="Proteomes" id="UP000274350">
    <property type="component" value="Chromosome"/>
</dbReference>
<dbReference type="PANTHER" id="PTHR30489:SF0">
    <property type="entry name" value="LIPOPROTEIN-RELEASING SYSTEM TRANSMEMBRANE PROTEIN LOLE"/>
    <property type="match status" value="1"/>
</dbReference>
<dbReference type="AlphaFoldDB" id="A0A6M4A7L7"/>
<evidence type="ECO:0000259" key="8">
    <source>
        <dbReference type="Pfam" id="PF02687"/>
    </source>
</evidence>
<organism evidence="9 10">
    <name type="scientific">Undibacterium piscinae</name>
    <dbReference type="NCBI Taxonomy" id="2495591"/>
    <lineage>
        <taxon>Bacteria</taxon>
        <taxon>Pseudomonadati</taxon>
        <taxon>Pseudomonadota</taxon>
        <taxon>Betaproteobacteria</taxon>
        <taxon>Burkholderiales</taxon>
        <taxon>Oxalobacteraceae</taxon>
        <taxon>Undibacterium</taxon>
    </lineage>
</organism>
<keyword evidence="5 7" id="KW-1133">Transmembrane helix</keyword>
<dbReference type="KEGG" id="upi:EJG51_016610"/>
<keyword evidence="6 7" id="KW-0472">Membrane</keyword>
<evidence type="ECO:0000256" key="6">
    <source>
        <dbReference type="ARBA" id="ARBA00023136"/>
    </source>
</evidence>
<reference evidence="9 10" key="1">
    <citation type="journal article" date="2019" name="Int. J. Syst. Evol. Microbiol.">
        <title>Undibacterium piscinae sp. nov., isolated from Korean shiner intestine.</title>
        <authorList>
            <person name="Lee S.Y."/>
            <person name="Kang W."/>
            <person name="Kim P.S."/>
            <person name="Kim H.S."/>
            <person name="Sung H."/>
            <person name="Shin N.R."/>
            <person name="Whon T.W."/>
            <person name="Yun J.H."/>
            <person name="Lee J.Y."/>
            <person name="Lee J.Y."/>
            <person name="Jung M.J."/>
            <person name="Jeong Y.S."/>
            <person name="Tak E.J."/>
            <person name="Han J.E."/>
            <person name="Hyun D.W."/>
            <person name="Kang M.S."/>
            <person name="Lee K.E."/>
            <person name="Lee B.H."/>
            <person name="Bae J.W."/>
        </authorList>
    </citation>
    <scope>NUCLEOTIDE SEQUENCE [LARGE SCALE GENOMIC DNA]</scope>
    <source>
        <strain evidence="9 10">S11R28</strain>
    </source>
</reference>
<feature type="domain" description="ABC3 transporter permease C-terminal" evidence="8">
    <location>
        <begin position="338"/>
        <end position="463"/>
    </location>
</feature>
<comment type="subcellular location">
    <subcellularLocation>
        <location evidence="1">Cell membrane</location>
        <topology evidence="1">Multi-pass membrane protein</topology>
    </subcellularLocation>
</comment>